<keyword evidence="2" id="KW-1185">Reference proteome</keyword>
<proteinExistence type="predicted"/>
<gene>
    <name evidence="1" type="ORF">TIFTF001_023407</name>
</gene>
<protein>
    <submittedName>
        <fullName evidence="1">Uncharacterized protein</fullName>
    </submittedName>
</protein>
<name>A0AA88AEM2_FICCA</name>
<evidence type="ECO:0000313" key="2">
    <source>
        <dbReference type="Proteomes" id="UP001187192"/>
    </source>
</evidence>
<reference evidence="1" key="1">
    <citation type="submission" date="2023-07" db="EMBL/GenBank/DDBJ databases">
        <title>draft genome sequence of fig (Ficus carica).</title>
        <authorList>
            <person name="Takahashi T."/>
            <person name="Nishimura K."/>
        </authorList>
    </citation>
    <scope>NUCLEOTIDE SEQUENCE</scope>
</reference>
<dbReference type="AlphaFoldDB" id="A0AA88AEM2"/>
<dbReference type="Proteomes" id="UP001187192">
    <property type="component" value="Unassembled WGS sequence"/>
</dbReference>
<dbReference type="EMBL" id="BTGU01000050">
    <property type="protein sequence ID" value="GMN54269.1"/>
    <property type="molecule type" value="Genomic_DNA"/>
</dbReference>
<organism evidence="1 2">
    <name type="scientific">Ficus carica</name>
    <name type="common">Common fig</name>
    <dbReference type="NCBI Taxonomy" id="3494"/>
    <lineage>
        <taxon>Eukaryota</taxon>
        <taxon>Viridiplantae</taxon>
        <taxon>Streptophyta</taxon>
        <taxon>Embryophyta</taxon>
        <taxon>Tracheophyta</taxon>
        <taxon>Spermatophyta</taxon>
        <taxon>Magnoliopsida</taxon>
        <taxon>eudicotyledons</taxon>
        <taxon>Gunneridae</taxon>
        <taxon>Pentapetalae</taxon>
        <taxon>rosids</taxon>
        <taxon>fabids</taxon>
        <taxon>Rosales</taxon>
        <taxon>Moraceae</taxon>
        <taxon>Ficeae</taxon>
        <taxon>Ficus</taxon>
    </lineage>
</organism>
<sequence>MVGGGAIRQLMGGHLGDFVKGGGVCGNFTVGGGSSDFTKGGIAGPGPPKVGAGTAAEGWHVGFHGGRSQSLKYIKWSIK</sequence>
<comment type="caution">
    <text evidence="1">The sequence shown here is derived from an EMBL/GenBank/DDBJ whole genome shotgun (WGS) entry which is preliminary data.</text>
</comment>
<evidence type="ECO:0000313" key="1">
    <source>
        <dbReference type="EMBL" id="GMN54269.1"/>
    </source>
</evidence>
<accession>A0AA88AEM2</accession>